<evidence type="ECO:0000256" key="10">
    <source>
        <dbReference type="ARBA" id="ARBA00022898"/>
    </source>
</evidence>
<evidence type="ECO:0000256" key="5">
    <source>
        <dbReference type="ARBA" id="ARBA00011738"/>
    </source>
</evidence>
<dbReference type="GO" id="GO:0005829">
    <property type="term" value="C:cytosol"/>
    <property type="evidence" value="ECO:0007669"/>
    <property type="project" value="TreeGrafter"/>
</dbReference>
<dbReference type="InterPro" id="IPR039429">
    <property type="entry name" value="SHMT-like_dom"/>
</dbReference>
<evidence type="ECO:0000256" key="3">
    <source>
        <dbReference type="ARBA" id="ARBA00004496"/>
    </source>
</evidence>
<comment type="similarity">
    <text evidence="4 11">Belongs to the SHMT family.</text>
</comment>
<evidence type="ECO:0000256" key="12">
    <source>
        <dbReference type="PIRSR" id="PIRSR000412-50"/>
    </source>
</evidence>
<feature type="site" description="Plays an important role in substrate specificity" evidence="11">
    <location>
        <position position="228"/>
    </location>
</feature>
<dbReference type="InterPro" id="IPR049943">
    <property type="entry name" value="Ser_HO-MeTrfase-like"/>
</dbReference>
<evidence type="ECO:0000313" key="14">
    <source>
        <dbReference type="EMBL" id="TCV04228.1"/>
    </source>
</evidence>
<evidence type="ECO:0000259" key="13">
    <source>
        <dbReference type="Pfam" id="PF00464"/>
    </source>
</evidence>
<dbReference type="UniPathway" id="UPA00288">
    <property type="reaction ID" value="UER01023"/>
</dbReference>
<dbReference type="UniPathway" id="UPA00193"/>
<dbReference type="Gene3D" id="3.90.1150.10">
    <property type="entry name" value="Aspartate Aminotransferase, domain 1"/>
    <property type="match status" value="1"/>
</dbReference>
<gene>
    <name evidence="11" type="primary">glyA</name>
    <name evidence="14" type="ORF">EDC54_11198</name>
</gene>
<comment type="cofactor">
    <cofactor evidence="2 11 12">
        <name>pyridoxal 5'-phosphate</name>
        <dbReference type="ChEBI" id="CHEBI:597326"/>
    </cofactor>
</comment>
<accession>A0A4R3VK45</accession>
<keyword evidence="14" id="KW-0489">Methyltransferase</keyword>
<evidence type="ECO:0000256" key="9">
    <source>
        <dbReference type="ARBA" id="ARBA00022679"/>
    </source>
</evidence>
<comment type="pathway">
    <text evidence="11">Amino-acid biosynthesis; glycine biosynthesis; glycine from L-serine: step 1/1.</text>
</comment>
<dbReference type="InterPro" id="IPR015424">
    <property type="entry name" value="PyrdxlP-dep_Trfase"/>
</dbReference>
<feature type="modified residue" description="N6-(pyridoxal phosphate)lysine" evidence="11 12">
    <location>
        <position position="229"/>
    </location>
</feature>
<evidence type="ECO:0000256" key="6">
    <source>
        <dbReference type="ARBA" id="ARBA00022490"/>
    </source>
</evidence>
<dbReference type="SUPFAM" id="SSF53383">
    <property type="entry name" value="PLP-dependent transferases"/>
    <property type="match status" value="1"/>
</dbReference>
<dbReference type="FunFam" id="3.90.1150.10:FF:000003">
    <property type="entry name" value="Serine hydroxymethyltransferase"/>
    <property type="match status" value="1"/>
</dbReference>
<evidence type="ECO:0000256" key="4">
    <source>
        <dbReference type="ARBA" id="ARBA00006376"/>
    </source>
</evidence>
<dbReference type="InterPro" id="IPR019798">
    <property type="entry name" value="Ser_HO-MeTrfase_PLP_BS"/>
</dbReference>
<keyword evidence="15" id="KW-1185">Reference proteome</keyword>
<keyword evidence="9 11" id="KW-0808">Transferase</keyword>
<dbReference type="PANTHER" id="PTHR11680:SF50">
    <property type="entry name" value="SERINE HYDROXYMETHYLTRANSFERASE"/>
    <property type="match status" value="1"/>
</dbReference>
<dbReference type="HAMAP" id="MF_00051">
    <property type="entry name" value="SHMT"/>
    <property type="match status" value="1"/>
</dbReference>
<keyword evidence="8 11" id="KW-0028">Amino-acid biosynthesis</keyword>
<comment type="subunit">
    <text evidence="5 11">Homodimer.</text>
</comment>
<comment type="function">
    <text evidence="11">Catalyzes the reversible interconversion of serine and glycine with tetrahydrofolate (THF) serving as the one-carbon carrier. This reaction serves as the major source of one-carbon groups required for the biosynthesis of purines, thymidylate, methionine, and other important biomolecules. Also exhibits THF-independent aldolase activity toward beta-hydroxyamino acids, producing glycine and aldehydes, via a retro-aldol mechanism.</text>
</comment>
<evidence type="ECO:0000256" key="11">
    <source>
        <dbReference type="HAMAP-Rule" id="MF_00051"/>
    </source>
</evidence>
<evidence type="ECO:0000313" key="15">
    <source>
        <dbReference type="Proteomes" id="UP000295433"/>
    </source>
</evidence>
<dbReference type="EMBL" id="SMBY01000011">
    <property type="protein sequence ID" value="TCV04228.1"/>
    <property type="molecule type" value="Genomic_DNA"/>
</dbReference>
<keyword evidence="10 11" id="KW-0663">Pyridoxal phosphate</keyword>
<dbReference type="OrthoDB" id="9803846at2"/>
<keyword evidence="7 11" id="KW-0554">One-carbon metabolism</keyword>
<feature type="binding site" evidence="11">
    <location>
        <position position="246"/>
    </location>
    <ligand>
        <name>(6S)-5,6,7,8-tetrahydrofolate</name>
        <dbReference type="ChEBI" id="CHEBI:57453"/>
    </ligand>
</feature>
<evidence type="ECO:0000256" key="1">
    <source>
        <dbReference type="ARBA" id="ARBA00001528"/>
    </source>
</evidence>
<dbReference type="PIRSF" id="PIRSF000412">
    <property type="entry name" value="SHMT"/>
    <property type="match status" value="1"/>
</dbReference>
<evidence type="ECO:0000256" key="2">
    <source>
        <dbReference type="ARBA" id="ARBA00001933"/>
    </source>
</evidence>
<evidence type="ECO:0000256" key="7">
    <source>
        <dbReference type="ARBA" id="ARBA00022563"/>
    </source>
</evidence>
<dbReference type="GO" id="GO:0008168">
    <property type="term" value="F:methyltransferase activity"/>
    <property type="evidence" value="ECO:0007669"/>
    <property type="project" value="UniProtKB-KW"/>
</dbReference>
<evidence type="ECO:0000256" key="8">
    <source>
        <dbReference type="ARBA" id="ARBA00022605"/>
    </source>
</evidence>
<dbReference type="GO" id="GO:0004372">
    <property type="term" value="F:glycine hydroxymethyltransferase activity"/>
    <property type="evidence" value="ECO:0007669"/>
    <property type="project" value="UniProtKB-UniRule"/>
</dbReference>
<proteinExistence type="inferred from homology"/>
<dbReference type="RefSeq" id="WP_132458016.1">
    <property type="nucleotide sequence ID" value="NZ_JAWIZJ010000011.1"/>
</dbReference>
<dbReference type="EC" id="2.1.2.1" evidence="11"/>
<dbReference type="PANTHER" id="PTHR11680">
    <property type="entry name" value="SERINE HYDROXYMETHYLTRANSFERASE"/>
    <property type="match status" value="1"/>
</dbReference>
<name>A0A4R3VK45_9GAMM</name>
<dbReference type="CDD" id="cd00378">
    <property type="entry name" value="SHMT"/>
    <property type="match status" value="1"/>
</dbReference>
<comment type="caution">
    <text evidence="14">The sequence shown here is derived from an EMBL/GenBank/DDBJ whole genome shotgun (WGS) entry which is preliminary data.</text>
</comment>
<dbReference type="GO" id="GO:0030170">
    <property type="term" value="F:pyridoxal phosphate binding"/>
    <property type="evidence" value="ECO:0007669"/>
    <property type="project" value="UniProtKB-UniRule"/>
</dbReference>
<dbReference type="NCBIfam" id="NF000586">
    <property type="entry name" value="PRK00011.1"/>
    <property type="match status" value="1"/>
</dbReference>
<dbReference type="GO" id="GO:0035999">
    <property type="term" value="P:tetrahydrofolate interconversion"/>
    <property type="evidence" value="ECO:0007669"/>
    <property type="project" value="UniProtKB-UniRule"/>
</dbReference>
<dbReference type="InterPro" id="IPR015421">
    <property type="entry name" value="PyrdxlP-dep_Trfase_major"/>
</dbReference>
<feature type="binding site" evidence="11">
    <location>
        <begin position="125"/>
        <end position="127"/>
    </location>
    <ligand>
        <name>(6S)-5,6,7,8-tetrahydrofolate</name>
        <dbReference type="ChEBI" id="CHEBI:57453"/>
    </ligand>
</feature>
<protein>
    <recommendedName>
        <fullName evidence="11">Serine hydroxymethyltransferase</fullName>
        <shortName evidence="11">SHMT</shortName>
        <shortName evidence="11">Serine methylase</shortName>
        <ecNumber evidence="11">2.1.2.1</ecNumber>
    </recommendedName>
</protein>
<comment type="catalytic activity">
    <reaction evidence="1 11">
        <text>(6R)-5,10-methylene-5,6,7,8-tetrahydrofolate + glycine + H2O = (6S)-5,6,7,8-tetrahydrofolate + L-serine</text>
        <dbReference type="Rhea" id="RHEA:15481"/>
        <dbReference type="ChEBI" id="CHEBI:15377"/>
        <dbReference type="ChEBI" id="CHEBI:15636"/>
        <dbReference type="ChEBI" id="CHEBI:33384"/>
        <dbReference type="ChEBI" id="CHEBI:57305"/>
        <dbReference type="ChEBI" id="CHEBI:57453"/>
        <dbReference type="EC" id="2.1.2.1"/>
    </reaction>
</comment>
<dbReference type="Proteomes" id="UP000295433">
    <property type="component" value="Unassembled WGS sequence"/>
</dbReference>
<dbReference type="FunFam" id="3.40.640.10:FF:000001">
    <property type="entry name" value="Serine hydroxymethyltransferase"/>
    <property type="match status" value="1"/>
</dbReference>
<dbReference type="InterPro" id="IPR001085">
    <property type="entry name" value="Ser_HO-MeTrfase"/>
</dbReference>
<sequence>MLKREMNIADYDAELWQAMEQEVVRQEEHIELIASENYTSPRVMQAQGSQLTNKYAEGYPGKRYYGGCEYVDVVEQLAIDRAKALFGADYANVQPHSGSQANFAVYTALLQPGDTILGMNLAHGGHLTHGSPVNLSGKLYNVIPYGIDESGKIDYDEMAELARAHKPKMIVGGFSAYSGIVDWAKMREIADSIGAYLFVDMAHVAGLIAAGVYPNPVPHAHIVTTTTHKTLAGPRGGLILAKGGDEELYKKLNSAVFPGGQGGPLMHVIAGKAVALKEAMEPEFKVYQQQVAKNAKAMVDVFLARGFNVVSGATSNHLFLLDLVSKNLTGKEADAALGRANITVNKNSVPNDPKSPFVTSGIRIGTPAATRRGFKEAEVRELAGWICDVLDNINDEATTERVKQKVLDLCARFPVYA</sequence>
<dbReference type="AlphaFoldDB" id="A0A4R3VK45"/>
<comment type="pathway">
    <text evidence="11">One-carbon metabolism; tetrahydrofolate interconversion.</text>
</comment>
<keyword evidence="6 11" id="KW-0963">Cytoplasm</keyword>
<organism evidence="14 15">
    <name type="scientific">Samsonia erythrinae</name>
    <dbReference type="NCBI Taxonomy" id="160434"/>
    <lineage>
        <taxon>Bacteria</taxon>
        <taxon>Pseudomonadati</taxon>
        <taxon>Pseudomonadota</taxon>
        <taxon>Gammaproteobacteria</taxon>
        <taxon>Enterobacterales</taxon>
        <taxon>Pectobacteriaceae</taxon>
        <taxon>Samsonia</taxon>
    </lineage>
</organism>
<dbReference type="PROSITE" id="PS00096">
    <property type="entry name" value="SHMT"/>
    <property type="match status" value="1"/>
</dbReference>
<comment type="subcellular location">
    <subcellularLocation>
        <location evidence="3 11">Cytoplasm</location>
    </subcellularLocation>
</comment>
<reference evidence="14 15" key="1">
    <citation type="submission" date="2019-03" db="EMBL/GenBank/DDBJ databases">
        <title>Genomic Encyclopedia of Type Strains, Phase IV (KMG-IV): sequencing the most valuable type-strain genomes for metagenomic binning, comparative biology and taxonomic classification.</title>
        <authorList>
            <person name="Goeker M."/>
        </authorList>
    </citation>
    <scope>NUCLEOTIDE SEQUENCE [LARGE SCALE GENOMIC DNA]</scope>
    <source>
        <strain evidence="14 15">DSM 16730</strain>
    </source>
</reference>
<dbReference type="Pfam" id="PF00464">
    <property type="entry name" value="SHMT"/>
    <property type="match status" value="1"/>
</dbReference>
<feature type="binding site" evidence="11">
    <location>
        <position position="121"/>
    </location>
    <ligand>
        <name>(6S)-5,6,7,8-tetrahydrofolate</name>
        <dbReference type="ChEBI" id="CHEBI:57453"/>
    </ligand>
</feature>
<dbReference type="GO" id="GO:0019264">
    <property type="term" value="P:glycine biosynthetic process from serine"/>
    <property type="evidence" value="ECO:0007669"/>
    <property type="project" value="UniProtKB-UniRule"/>
</dbReference>
<feature type="domain" description="Serine hydroxymethyltransferase-like" evidence="13">
    <location>
        <begin position="9"/>
        <end position="386"/>
    </location>
</feature>
<dbReference type="InterPro" id="IPR015422">
    <property type="entry name" value="PyrdxlP-dep_Trfase_small"/>
</dbReference>
<dbReference type="GO" id="GO:0032259">
    <property type="term" value="P:methylation"/>
    <property type="evidence" value="ECO:0007669"/>
    <property type="project" value="UniProtKB-KW"/>
</dbReference>
<dbReference type="Gene3D" id="3.40.640.10">
    <property type="entry name" value="Type I PLP-dependent aspartate aminotransferase-like (Major domain)"/>
    <property type="match status" value="1"/>
</dbReference>
<feature type="binding site" evidence="11">
    <location>
        <begin position="355"/>
        <end position="357"/>
    </location>
    <ligand>
        <name>(6S)-5,6,7,8-tetrahydrofolate</name>
        <dbReference type="ChEBI" id="CHEBI:57453"/>
    </ligand>
</feature>